<dbReference type="AlphaFoldDB" id="A0AAV1WIU4"/>
<comment type="caution">
    <text evidence="1">The sequence shown here is derived from an EMBL/GenBank/DDBJ whole genome shotgun (WGS) entry which is preliminary data.</text>
</comment>
<evidence type="ECO:0000313" key="2">
    <source>
        <dbReference type="Proteomes" id="UP001497480"/>
    </source>
</evidence>
<accession>A0AAV1WIU4</accession>
<organism evidence="1 2">
    <name type="scientific">Lupinus luteus</name>
    <name type="common">European yellow lupine</name>
    <dbReference type="NCBI Taxonomy" id="3873"/>
    <lineage>
        <taxon>Eukaryota</taxon>
        <taxon>Viridiplantae</taxon>
        <taxon>Streptophyta</taxon>
        <taxon>Embryophyta</taxon>
        <taxon>Tracheophyta</taxon>
        <taxon>Spermatophyta</taxon>
        <taxon>Magnoliopsida</taxon>
        <taxon>eudicotyledons</taxon>
        <taxon>Gunneridae</taxon>
        <taxon>Pentapetalae</taxon>
        <taxon>rosids</taxon>
        <taxon>fabids</taxon>
        <taxon>Fabales</taxon>
        <taxon>Fabaceae</taxon>
        <taxon>Papilionoideae</taxon>
        <taxon>50 kb inversion clade</taxon>
        <taxon>genistoids sensu lato</taxon>
        <taxon>core genistoids</taxon>
        <taxon>Genisteae</taxon>
        <taxon>Lupinus</taxon>
    </lineage>
</organism>
<dbReference type="EMBL" id="CAXHTB010000007">
    <property type="protein sequence ID" value="CAL0309295.1"/>
    <property type="molecule type" value="Genomic_DNA"/>
</dbReference>
<protein>
    <submittedName>
        <fullName evidence="1">Uncharacterized protein</fullName>
    </submittedName>
</protein>
<dbReference type="Proteomes" id="UP001497480">
    <property type="component" value="Unassembled WGS sequence"/>
</dbReference>
<evidence type="ECO:0000313" key="1">
    <source>
        <dbReference type="EMBL" id="CAL0309295.1"/>
    </source>
</evidence>
<gene>
    <name evidence="1" type="ORF">LLUT_LOCUS10355</name>
</gene>
<proteinExistence type="predicted"/>
<reference evidence="1 2" key="1">
    <citation type="submission" date="2024-03" db="EMBL/GenBank/DDBJ databases">
        <authorList>
            <person name="Martinez-Hernandez J."/>
        </authorList>
    </citation>
    <scope>NUCLEOTIDE SEQUENCE [LARGE SCALE GENOMIC DNA]</scope>
</reference>
<keyword evidence="2" id="KW-1185">Reference proteome</keyword>
<name>A0AAV1WIU4_LUPLU</name>
<sequence>MEKHDVDLVINLEIDRRSNINLDGLERISSPNIPPDLEEERENMASQSRNLEVVDEVILEDYALIQNNQTEGFEVLDQLTTPNALAAQESRLVGRLWADQAEAKADTEVGDEILEEITYTKLHHPKRTTLTHTKNI</sequence>